<dbReference type="InterPro" id="IPR003593">
    <property type="entry name" value="AAA+_ATPase"/>
</dbReference>
<evidence type="ECO:0000256" key="2">
    <source>
        <dbReference type="ARBA" id="ARBA00022741"/>
    </source>
</evidence>
<dbReference type="PANTHER" id="PTHR24220:SF86">
    <property type="entry name" value="ABC TRANSPORTER ABCH.1"/>
    <property type="match status" value="1"/>
</dbReference>
<dbReference type="RefSeq" id="WP_215487487.1">
    <property type="nucleotide sequence ID" value="NZ_BAAAPJ010000002.1"/>
</dbReference>
<dbReference type="PROSITE" id="PS50893">
    <property type="entry name" value="ABC_TRANSPORTER_2"/>
    <property type="match status" value="1"/>
</dbReference>
<evidence type="ECO:0000256" key="3">
    <source>
        <dbReference type="ARBA" id="ARBA00022840"/>
    </source>
</evidence>
<dbReference type="SUPFAM" id="SSF52540">
    <property type="entry name" value="P-loop containing nucleoside triphosphate hydrolases"/>
    <property type="match status" value="1"/>
</dbReference>
<keyword evidence="1" id="KW-0813">Transport</keyword>
<evidence type="ECO:0000313" key="5">
    <source>
        <dbReference type="EMBL" id="MBT8798250.1"/>
    </source>
</evidence>
<keyword evidence="3 5" id="KW-0067">ATP-binding</keyword>
<evidence type="ECO:0000313" key="6">
    <source>
        <dbReference type="Proteomes" id="UP000740605"/>
    </source>
</evidence>
<dbReference type="EMBL" id="JAFLHG010000007">
    <property type="protein sequence ID" value="MBT8798250.1"/>
    <property type="molecule type" value="Genomic_DNA"/>
</dbReference>
<dbReference type="InterPro" id="IPR015854">
    <property type="entry name" value="ABC_transpr_LolD-like"/>
</dbReference>
<accession>A0ABS5XUQ0</accession>
<comment type="caution">
    <text evidence="5">The sequence shown here is derived from an EMBL/GenBank/DDBJ whole genome shotgun (WGS) entry which is preliminary data.</text>
</comment>
<dbReference type="Pfam" id="PF00005">
    <property type="entry name" value="ABC_tran"/>
    <property type="match status" value="1"/>
</dbReference>
<dbReference type="GO" id="GO:0005524">
    <property type="term" value="F:ATP binding"/>
    <property type="evidence" value="ECO:0007669"/>
    <property type="project" value="UniProtKB-KW"/>
</dbReference>
<organism evidence="5 6">
    <name type="scientific">Microbacterium flavum</name>
    <dbReference type="NCBI Taxonomy" id="415216"/>
    <lineage>
        <taxon>Bacteria</taxon>
        <taxon>Bacillati</taxon>
        <taxon>Actinomycetota</taxon>
        <taxon>Actinomycetes</taxon>
        <taxon>Micrococcales</taxon>
        <taxon>Microbacteriaceae</taxon>
        <taxon>Microbacterium</taxon>
    </lineage>
</organism>
<protein>
    <submittedName>
        <fullName evidence="5">ABC transporter ATP-binding protein</fullName>
    </submittedName>
</protein>
<sequence length="257" mass="27794">MSLVELHGVTKHVRLPDDTRLDILRGVDLEVGSGDHVAIVGRSGSGKSTLLNILGMLDLPSSGSVAFRGHPIVQESGRRMRRGTLDRLRGREVGFVFQQFNLLPGRSATDNVAMPLGYATGRQFWRRRRLAEEMLDRVGLSHRLESPPEQLSGGEQQRVAIARALVRRPALILADEPTGALDVDTGEAVMSLLDEVASETEAALVTITHDLHVAARARRHYRLEAGVLTEVDLDAASRATALGAVTAAAHARAEAPE</sequence>
<dbReference type="Gene3D" id="3.40.50.300">
    <property type="entry name" value="P-loop containing nucleotide triphosphate hydrolases"/>
    <property type="match status" value="1"/>
</dbReference>
<dbReference type="InterPro" id="IPR003439">
    <property type="entry name" value="ABC_transporter-like_ATP-bd"/>
</dbReference>
<dbReference type="InterPro" id="IPR017871">
    <property type="entry name" value="ABC_transporter-like_CS"/>
</dbReference>
<evidence type="ECO:0000259" key="4">
    <source>
        <dbReference type="PROSITE" id="PS50893"/>
    </source>
</evidence>
<dbReference type="InterPro" id="IPR017911">
    <property type="entry name" value="MacB-like_ATP-bd"/>
</dbReference>
<dbReference type="CDD" id="cd03255">
    <property type="entry name" value="ABC_MJ0796_LolCDE_FtsE"/>
    <property type="match status" value="1"/>
</dbReference>
<keyword evidence="6" id="KW-1185">Reference proteome</keyword>
<name>A0ABS5XUQ0_9MICO</name>
<dbReference type="SMART" id="SM00382">
    <property type="entry name" value="AAA"/>
    <property type="match status" value="1"/>
</dbReference>
<evidence type="ECO:0000256" key="1">
    <source>
        <dbReference type="ARBA" id="ARBA00022448"/>
    </source>
</evidence>
<reference evidence="5 6" key="1">
    <citation type="submission" date="2021-03" db="EMBL/GenBank/DDBJ databases">
        <title>Microbacterium pauli sp. nov., isolated from microfiltered milk.</title>
        <authorList>
            <person name="Bellassi P."/>
            <person name="Fontana A."/>
            <person name="Callegari M.L."/>
            <person name="Lorenzo M."/>
            <person name="Cappa F."/>
        </authorList>
    </citation>
    <scope>NUCLEOTIDE SEQUENCE [LARGE SCALE GENOMIC DNA]</scope>
    <source>
        <strain evidence="5 6">DSM 18909</strain>
    </source>
</reference>
<dbReference type="PROSITE" id="PS00211">
    <property type="entry name" value="ABC_TRANSPORTER_1"/>
    <property type="match status" value="1"/>
</dbReference>
<gene>
    <name evidence="5" type="ORF">J0P97_09215</name>
</gene>
<dbReference type="Proteomes" id="UP000740605">
    <property type="component" value="Unassembled WGS sequence"/>
</dbReference>
<proteinExistence type="predicted"/>
<dbReference type="PANTHER" id="PTHR24220">
    <property type="entry name" value="IMPORT ATP-BINDING PROTEIN"/>
    <property type="match status" value="1"/>
</dbReference>
<dbReference type="InterPro" id="IPR027417">
    <property type="entry name" value="P-loop_NTPase"/>
</dbReference>
<feature type="domain" description="ABC transporter" evidence="4">
    <location>
        <begin position="4"/>
        <end position="250"/>
    </location>
</feature>
<keyword evidence="2" id="KW-0547">Nucleotide-binding</keyword>